<keyword evidence="1" id="KW-0175">Coiled coil</keyword>
<gene>
    <name evidence="2" type="ORF">SAPIS_v1c09530</name>
</gene>
<feature type="coiled-coil region" evidence="1">
    <location>
        <begin position="3"/>
        <end position="58"/>
    </location>
</feature>
<organism evidence="2 3">
    <name type="scientific">Spiroplasma apis B31</name>
    <dbReference type="NCBI Taxonomy" id="1276258"/>
    <lineage>
        <taxon>Bacteria</taxon>
        <taxon>Bacillati</taxon>
        <taxon>Mycoplasmatota</taxon>
        <taxon>Mollicutes</taxon>
        <taxon>Entomoplasmatales</taxon>
        <taxon>Spiroplasmataceae</taxon>
        <taxon>Spiroplasma</taxon>
    </lineage>
</organism>
<dbReference type="EMBL" id="CP006682">
    <property type="protein sequence ID" value="AHB36798.1"/>
    <property type="molecule type" value="Genomic_DNA"/>
</dbReference>
<sequence>MTKEEYKDKIAHIKEKRVAQEIEIQKCKETIKGAKLDMKIKKNELKNISSELKLLKSKWKKQEM</sequence>
<evidence type="ECO:0000313" key="2">
    <source>
        <dbReference type="EMBL" id="AHB36798.1"/>
    </source>
</evidence>
<accession>V5RJZ1</accession>
<name>V5RJZ1_SPIAP</name>
<keyword evidence="3" id="KW-1185">Reference proteome</keyword>
<dbReference type="PATRIC" id="fig|1276258.3.peg.976"/>
<evidence type="ECO:0000313" key="3">
    <source>
        <dbReference type="Proteomes" id="UP000018550"/>
    </source>
</evidence>
<dbReference type="HOGENOM" id="CLU_206005_0_0_14"/>
<dbReference type="Proteomes" id="UP000018550">
    <property type="component" value="Chromosome"/>
</dbReference>
<evidence type="ECO:0000256" key="1">
    <source>
        <dbReference type="SAM" id="Coils"/>
    </source>
</evidence>
<dbReference type="RefSeq" id="WP_023790239.1">
    <property type="nucleotide sequence ID" value="NC_022998.1"/>
</dbReference>
<proteinExistence type="predicted"/>
<dbReference type="KEGG" id="sapi:SAPIS_v1c09530"/>
<dbReference type="AlphaFoldDB" id="V5RJZ1"/>
<protein>
    <submittedName>
        <fullName evidence="2">Uncharacterized protein</fullName>
    </submittedName>
</protein>
<dbReference type="STRING" id="1276258.SAPIS_v1c09530"/>
<reference evidence="2 3" key="1">
    <citation type="journal article" date="2014" name="Genome Announc.">
        <title>Complete Genome Sequence of Spiroplasma apis B31T (ATCC 33834), a Bacterium Associated with May Disease of Honeybees (Apis mellifera).</title>
        <authorList>
            <person name="Ku C."/>
            <person name="Lo W.S."/>
            <person name="Chen L.L."/>
            <person name="Kuo C.H."/>
        </authorList>
    </citation>
    <scope>NUCLEOTIDE SEQUENCE [LARGE SCALE GENOMIC DNA]</scope>
    <source>
        <strain evidence="2">B31</strain>
    </source>
</reference>